<name>A0A7S8FFU8_9BACT</name>
<dbReference type="KEGG" id="nkf:Nkreftii_002776"/>
<evidence type="ECO:0000256" key="1">
    <source>
        <dbReference type="ARBA" id="ARBA00004442"/>
    </source>
</evidence>
<proteinExistence type="predicted"/>
<protein>
    <submittedName>
        <fullName evidence="8">Cell envelope biogenesis protein OmpA</fullName>
    </submittedName>
</protein>
<dbReference type="Gene3D" id="3.30.1330.60">
    <property type="entry name" value="OmpA-like domain"/>
    <property type="match status" value="1"/>
</dbReference>
<feature type="signal peptide" evidence="6">
    <location>
        <begin position="1"/>
        <end position="21"/>
    </location>
</feature>
<evidence type="ECO:0000313" key="8">
    <source>
        <dbReference type="EMBL" id="QPD05002.1"/>
    </source>
</evidence>
<keyword evidence="2 4" id="KW-0472">Membrane</keyword>
<evidence type="ECO:0000256" key="6">
    <source>
        <dbReference type="SAM" id="SignalP"/>
    </source>
</evidence>
<evidence type="ECO:0000256" key="2">
    <source>
        <dbReference type="ARBA" id="ARBA00023136"/>
    </source>
</evidence>
<dbReference type="InterPro" id="IPR006664">
    <property type="entry name" value="OMP_bac"/>
</dbReference>
<dbReference type="Pfam" id="PF00691">
    <property type="entry name" value="OmpA"/>
    <property type="match status" value="1"/>
</dbReference>
<keyword evidence="6" id="KW-0732">Signal</keyword>
<evidence type="ECO:0000313" key="9">
    <source>
        <dbReference type="Proteomes" id="UP000593737"/>
    </source>
</evidence>
<dbReference type="InterPro" id="IPR006665">
    <property type="entry name" value="OmpA-like"/>
</dbReference>
<accession>A0A7S8FFU8</accession>
<feature type="compositionally biased region" description="Basic and acidic residues" evidence="5">
    <location>
        <begin position="284"/>
        <end position="301"/>
    </location>
</feature>
<dbReference type="InterPro" id="IPR050330">
    <property type="entry name" value="Bact_OuterMem_StrucFunc"/>
</dbReference>
<evidence type="ECO:0000259" key="7">
    <source>
        <dbReference type="PROSITE" id="PS51123"/>
    </source>
</evidence>
<feature type="chain" id="PRO_5033064302" evidence="6">
    <location>
        <begin position="22"/>
        <end position="301"/>
    </location>
</feature>
<evidence type="ECO:0000256" key="5">
    <source>
        <dbReference type="SAM" id="MobiDB-lite"/>
    </source>
</evidence>
<dbReference type="GO" id="GO:0009279">
    <property type="term" value="C:cell outer membrane"/>
    <property type="evidence" value="ECO:0007669"/>
    <property type="project" value="UniProtKB-SubCell"/>
</dbReference>
<dbReference type="InterPro" id="IPR036737">
    <property type="entry name" value="OmpA-like_sf"/>
</dbReference>
<evidence type="ECO:0000256" key="4">
    <source>
        <dbReference type="PROSITE-ProRule" id="PRU00473"/>
    </source>
</evidence>
<dbReference type="SUPFAM" id="SSF103088">
    <property type="entry name" value="OmpA-like"/>
    <property type="match status" value="1"/>
</dbReference>
<sequence>MRHIILSLAVVSVLVSSSSVAYEVKGHPAFTPYSGSVATRRDDDGFKSYALVTAVNEKGKTDEEVLQTLKVKGNVIRFSYENPKDRSPHEVYTNYRQGFEKGGFKILFACVADECGARYATSRWARVTGMRYFTPEMRYFAAKGSRDGQDVYIAVLVAKARHQVELVEITQMETGLVTAESIGEGLKAEGRVVLDGILFDTDKATIKVESKPALDAIATFLRDHAALKAYIVGHTDGTGEFEHNMQLAKDRAAAVAAALVNDYQIAPERLVAHGVGSLSPARTNKTDAGRAQNRRVELVER</sequence>
<dbReference type="PANTHER" id="PTHR30329">
    <property type="entry name" value="STATOR ELEMENT OF FLAGELLAR MOTOR COMPLEX"/>
    <property type="match status" value="1"/>
</dbReference>
<keyword evidence="3" id="KW-0998">Cell outer membrane</keyword>
<comment type="subcellular location">
    <subcellularLocation>
        <location evidence="1">Cell outer membrane</location>
    </subcellularLocation>
</comment>
<dbReference type="Proteomes" id="UP000593737">
    <property type="component" value="Chromosome"/>
</dbReference>
<dbReference type="PRINTS" id="PR01021">
    <property type="entry name" value="OMPADOMAIN"/>
</dbReference>
<feature type="domain" description="OmpA-like" evidence="7">
    <location>
        <begin position="186"/>
        <end position="301"/>
    </location>
</feature>
<evidence type="ECO:0000256" key="3">
    <source>
        <dbReference type="ARBA" id="ARBA00023237"/>
    </source>
</evidence>
<gene>
    <name evidence="8" type="ORF">Nkreftii_002776</name>
</gene>
<reference evidence="8 9" key="1">
    <citation type="journal article" date="2020" name="ISME J.">
        <title>Enrichment and physiological characterization of a novel comammox Nitrospira indicates ammonium inhibition of complete nitrification.</title>
        <authorList>
            <person name="Sakoula D."/>
            <person name="Koch H."/>
            <person name="Frank J."/>
            <person name="Jetten M.S.M."/>
            <person name="van Kessel M.A.H.J."/>
            <person name="Lucker S."/>
        </authorList>
    </citation>
    <scope>NUCLEOTIDE SEQUENCE [LARGE SCALE GENOMIC DNA]</scope>
    <source>
        <strain evidence="8">Comreactor17</strain>
    </source>
</reference>
<feature type="region of interest" description="Disordered" evidence="5">
    <location>
        <begin position="277"/>
        <end position="301"/>
    </location>
</feature>
<dbReference type="PANTHER" id="PTHR30329:SF21">
    <property type="entry name" value="LIPOPROTEIN YIAD-RELATED"/>
    <property type="match status" value="1"/>
</dbReference>
<dbReference type="EMBL" id="CP047423">
    <property type="protein sequence ID" value="QPD05002.1"/>
    <property type="molecule type" value="Genomic_DNA"/>
</dbReference>
<dbReference type="AlphaFoldDB" id="A0A7S8FFU8"/>
<dbReference type="CDD" id="cd07185">
    <property type="entry name" value="OmpA_C-like"/>
    <property type="match status" value="1"/>
</dbReference>
<dbReference type="PROSITE" id="PS51123">
    <property type="entry name" value="OMPA_2"/>
    <property type="match status" value="1"/>
</dbReference>
<organism evidence="8 9">
    <name type="scientific">Candidatus Nitrospira kreftii</name>
    <dbReference type="NCBI Taxonomy" id="2652173"/>
    <lineage>
        <taxon>Bacteria</taxon>
        <taxon>Pseudomonadati</taxon>
        <taxon>Nitrospirota</taxon>
        <taxon>Nitrospiria</taxon>
        <taxon>Nitrospirales</taxon>
        <taxon>Nitrospiraceae</taxon>
        <taxon>Nitrospira</taxon>
    </lineage>
</organism>